<dbReference type="AlphaFoldDB" id="A0A2N5E165"/>
<dbReference type="EMBL" id="PJZH01000012">
    <property type="protein sequence ID" value="PLR34081.1"/>
    <property type="molecule type" value="Genomic_DNA"/>
</dbReference>
<dbReference type="OrthoDB" id="9801763at2"/>
<feature type="domain" description="Phospholipase/carboxylesterase/thioesterase" evidence="3">
    <location>
        <begin position="15"/>
        <end position="210"/>
    </location>
</feature>
<dbReference type="NCBIfam" id="NF008525">
    <property type="entry name" value="PRK11460.1"/>
    <property type="match status" value="1"/>
</dbReference>
<dbReference type="InterPro" id="IPR050565">
    <property type="entry name" value="LYPA1-2/EST-like"/>
</dbReference>
<evidence type="ECO:0000313" key="5">
    <source>
        <dbReference type="Proteomes" id="UP000234503"/>
    </source>
</evidence>
<evidence type="ECO:0000259" key="3">
    <source>
        <dbReference type="Pfam" id="PF02230"/>
    </source>
</evidence>
<dbReference type="SUPFAM" id="SSF53474">
    <property type="entry name" value="alpha/beta-Hydrolases"/>
    <property type="match status" value="1"/>
</dbReference>
<name>A0A2N5E165_9GAMM</name>
<dbReference type="InterPro" id="IPR029058">
    <property type="entry name" value="AB_hydrolase_fold"/>
</dbReference>
<dbReference type="GO" id="GO:0016787">
    <property type="term" value="F:hydrolase activity"/>
    <property type="evidence" value="ECO:0007669"/>
    <property type="project" value="UniProtKB-KW"/>
</dbReference>
<sequence length="227" mass="24414">MECQEFLPDEAQAGGPQQLMVLLHGAGGHPDDLGALVITLRQHWPAAAIIVPEAPQPFDADDADPESRQWFSGRAMREQDLAARVAEALPPLLAEVQQAQRRLGLTGAQTALIGLDQGAIMALEASAREPSLAGRVVAFSGRYATLPQRAAPATTLHLLHGGADPVIEVRHAQAAFARLKEIDADATLDIAWEAGHELNADLLACAIDLLQSYVPQRLWREAMSTKF</sequence>
<dbReference type="PANTHER" id="PTHR10655:SF17">
    <property type="entry name" value="LYSOPHOSPHOLIPASE-LIKE PROTEIN 1"/>
    <property type="match status" value="1"/>
</dbReference>
<dbReference type="Proteomes" id="UP000234503">
    <property type="component" value="Unassembled WGS sequence"/>
</dbReference>
<accession>A0A2N5E165</accession>
<comment type="similarity">
    <text evidence="1">Belongs to the AB hydrolase superfamily. AB hydrolase 2 family.</text>
</comment>
<proteinExistence type="inferred from homology"/>
<keyword evidence="2" id="KW-0378">Hydrolase</keyword>
<dbReference type="RefSeq" id="WP_101824924.1">
    <property type="nucleotide sequence ID" value="NZ_PJZH01000012.1"/>
</dbReference>
<reference evidence="4 5" key="1">
    <citation type="submission" date="2017-12" db="EMBL/GenBank/DDBJ databases">
        <title>Characterization of six clinical isolates of Enterochimera gen. nov., a novel genus of the Yersiniaciae family and the three species Enterochimera arupensis sp. nov., Enterochimera coloradensis sp. nov, and Enterochimera californica sp. nov.</title>
        <authorList>
            <person name="Rossi A."/>
            <person name="Fisher M."/>
        </authorList>
    </citation>
    <scope>NUCLEOTIDE SEQUENCE [LARGE SCALE GENOMIC DNA]</scope>
    <source>
        <strain evidence="5">2016-Iso4</strain>
    </source>
</reference>
<protein>
    <submittedName>
        <fullName evidence="4">Esterase</fullName>
    </submittedName>
</protein>
<dbReference type="PANTHER" id="PTHR10655">
    <property type="entry name" value="LYSOPHOSPHOLIPASE-RELATED"/>
    <property type="match status" value="1"/>
</dbReference>
<gene>
    <name evidence="4" type="ORF">CYR32_12780</name>
</gene>
<evidence type="ECO:0000256" key="1">
    <source>
        <dbReference type="ARBA" id="ARBA00006499"/>
    </source>
</evidence>
<keyword evidence="5" id="KW-1185">Reference proteome</keyword>
<evidence type="ECO:0000313" key="4">
    <source>
        <dbReference type="EMBL" id="PLR34081.1"/>
    </source>
</evidence>
<comment type="caution">
    <text evidence="4">The sequence shown here is derived from an EMBL/GenBank/DDBJ whole genome shotgun (WGS) entry which is preliminary data.</text>
</comment>
<dbReference type="Gene3D" id="3.40.50.1820">
    <property type="entry name" value="alpha/beta hydrolase"/>
    <property type="match status" value="1"/>
</dbReference>
<dbReference type="Pfam" id="PF02230">
    <property type="entry name" value="Abhydrolase_2"/>
    <property type="match status" value="1"/>
</dbReference>
<evidence type="ECO:0000256" key="2">
    <source>
        <dbReference type="ARBA" id="ARBA00022801"/>
    </source>
</evidence>
<dbReference type="InterPro" id="IPR003140">
    <property type="entry name" value="PLipase/COase/thioEstase"/>
</dbReference>
<organism evidence="4 5">
    <name type="scientific">Chimaeribacter coloradensis</name>
    <dbReference type="NCBI Taxonomy" id="2060068"/>
    <lineage>
        <taxon>Bacteria</taxon>
        <taxon>Pseudomonadati</taxon>
        <taxon>Pseudomonadota</taxon>
        <taxon>Gammaproteobacteria</taxon>
        <taxon>Enterobacterales</taxon>
        <taxon>Yersiniaceae</taxon>
        <taxon>Chimaeribacter</taxon>
    </lineage>
</organism>